<evidence type="ECO:0000256" key="9">
    <source>
        <dbReference type="ARBA" id="ARBA00023012"/>
    </source>
</evidence>
<dbReference type="SMART" id="SM00388">
    <property type="entry name" value="HisKA"/>
    <property type="match status" value="1"/>
</dbReference>
<evidence type="ECO:0000256" key="2">
    <source>
        <dbReference type="ARBA" id="ARBA00004370"/>
    </source>
</evidence>
<evidence type="ECO:0000259" key="13">
    <source>
        <dbReference type="PROSITE" id="PS50885"/>
    </source>
</evidence>
<dbReference type="EMBL" id="JAUQOM010000011">
    <property type="protein sequence ID" value="MDO7836800.1"/>
    <property type="molecule type" value="Genomic_DNA"/>
</dbReference>
<dbReference type="Gene3D" id="6.10.340.10">
    <property type="match status" value="1"/>
</dbReference>
<keyword evidence="10 11" id="KW-0472">Membrane</keyword>
<keyword evidence="15" id="KW-1185">Reference proteome</keyword>
<keyword evidence="6 11" id="KW-0812">Transmembrane</keyword>
<reference evidence="14" key="1">
    <citation type="submission" date="2023-07" db="EMBL/GenBank/DDBJ databases">
        <title>Bacterial whole genome sequence for Sphingobium sp. HBC34.</title>
        <authorList>
            <person name="Le V."/>
            <person name="Ko S.-R."/>
            <person name="Ahn C.-Y."/>
            <person name="Oh H.-M."/>
        </authorList>
    </citation>
    <scope>NUCLEOTIDE SEQUENCE</scope>
    <source>
        <strain evidence="14">HBC34</strain>
    </source>
</reference>
<evidence type="ECO:0000256" key="10">
    <source>
        <dbReference type="ARBA" id="ARBA00023136"/>
    </source>
</evidence>
<comment type="catalytic activity">
    <reaction evidence="1">
        <text>ATP + protein L-histidine = ADP + protein N-phospho-L-histidine.</text>
        <dbReference type="EC" id="2.7.13.3"/>
    </reaction>
</comment>
<dbReference type="SUPFAM" id="SSF55874">
    <property type="entry name" value="ATPase domain of HSP90 chaperone/DNA topoisomerase II/histidine kinase"/>
    <property type="match status" value="1"/>
</dbReference>
<gene>
    <name evidence="14" type="ORF">Q4610_17265</name>
</gene>
<dbReference type="Pfam" id="PF00512">
    <property type="entry name" value="HisKA"/>
    <property type="match status" value="1"/>
</dbReference>
<evidence type="ECO:0000256" key="1">
    <source>
        <dbReference type="ARBA" id="ARBA00000085"/>
    </source>
</evidence>
<dbReference type="PROSITE" id="PS50885">
    <property type="entry name" value="HAMP"/>
    <property type="match status" value="1"/>
</dbReference>
<keyword evidence="9" id="KW-0902">Two-component regulatory system</keyword>
<keyword evidence="5" id="KW-0808">Transferase</keyword>
<dbReference type="InterPro" id="IPR003660">
    <property type="entry name" value="HAMP_dom"/>
</dbReference>
<dbReference type="PANTHER" id="PTHR45436:SF8">
    <property type="entry name" value="HISTIDINE KINASE"/>
    <property type="match status" value="1"/>
</dbReference>
<dbReference type="PANTHER" id="PTHR45436">
    <property type="entry name" value="SENSOR HISTIDINE KINASE YKOH"/>
    <property type="match status" value="1"/>
</dbReference>
<dbReference type="RefSeq" id="WP_304537216.1">
    <property type="nucleotide sequence ID" value="NZ_JAUQOM010000011.1"/>
</dbReference>
<comment type="subcellular location">
    <subcellularLocation>
        <location evidence="2">Membrane</location>
    </subcellularLocation>
</comment>
<feature type="domain" description="Histidine kinase" evidence="12">
    <location>
        <begin position="242"/>
        <end position="452"/>
    </location>
</feature>
<comment type="caution">
    <text evidence="14">The sequence shown here is derived from an EMBL/GenBank/DDBJ whole genome shotgun (WGS) entry which is preliminary data.</text>
</comment>
<feature type="domain" description="HAMP" evidence="13">
    <location>
        <begin position="181"/>
        <end position="234"/>
    </location>
</feature>
<dbReference type="Proteomes" id="UP001176471">
    <property type="component" value="Unassembled WGS sequence"/>
</dbReference>
<dbReference type="PRINTS" id="PR00344">
    <property type="entry name" value="BCTRLSENSOR"/>
</dbReference>
<dbReference type="Pfam" id="PF02518">
    <property type="entry name" value="HATPase_c"/>
    <property type="match status" value="1"/>
</dbReference>
<accession>A0ABT8ZST8</accession>
<evidence type="ECO:0000256" key="6">
    <source>
        <dbReference type="ARBA" id="ARBA00022692"/>
    </source>
</evidence>
<evidence type="ECO:0000259" key="12">
    <source>
        <dbReference type="PROSITE" id="PS50109"/>
    </source>
</evidence>
<dbReference type="SUPFAM" id="SSF47384">
    <property type="entry name" value="Homodimeric domain of signal transducing histidine kinase"/>
    <property type="match status" value="1"/>
</dbReference>
<dbReference type="PROSITE" id="PS50109">
    <property type="entry name" value="HIS_KIN"/>
    <property type="match status" value="1"/>
</dbReference>
<dbReference type="InterPro" id="IPR036097">
    <property type="entry name" value="HisK_dim/P_sf"/>
</dbReference>
<dbReference type="InterPro" id="IPR050428">
    <property type="entry name" value="TCS_sensor_his_kinase"/>
</dbReference>
<sequence>MRWRHSVIWRFAALVFLMQIACVLLALGAVHQFTSRSVDQASREVAVALRDDIAATYAAAGIDAAGATVRARIAGDPAGTSVMLLIGPDGRRIAGNLAAWPAGIGWAESWRQIDLARSGQKPRELQTMGIVSTRFPDGTRLLTGHVVENDLRFGGYLEAALIGAVLLAIPLAGGAALLSAAIIRGRLRSIIDTADAVGTGDMQRRILLSGSDDMFDALGEEINAMLDRITALVDEMRLVTDGLAHDLRSPLTRMRAVLDNALRQSRDEEAIAALAKALDEGDTLLRMLDAALLISRAEAGIGRDNFVAVDVAALLRDFQDMYGALAEDRGVTIRVDAADGLLIRSHREIFGQVLSNLIDNALKYGGDMITLSAWRDGDAVCVTVTDNGPGIAEERRIEALRRFARLDASRHIAGAGLGLSLAAAVAHLHGGTLTLGDAAPGLRVTLTLPADTAQSPPLA</sequence>
<dbReference type="Gene3D" id="3.30.565.10">
    <property type="entry name" value="Histidine kinase-like ATPase, C-terminal domain"/>
    <property type="match status" value="1"/>
</dbReference>
<feature type="transmembrane region" description="Helical" evidence="11">
    <location>
        <begin position="159"/>
        <end position="183"/>
    </location>
</feature>
<evidence type="ECO:0000256" key="11">
    <source>
        <dbReference type="SAM" id="Phobius"/>
    </source>
</evidence>
<dbReference type="SMART" id="SM00304">
    <property type="entry name" value="HAMP"/>
    <property type="match status" value="1"/>
</dbReference>
<dbReference type="SMART" id="SM00387">
    <property type="entry name" value="HATPase_c"/>
    <property type="match status" value="1"/>
</dbReference>
<evidence type="ECO:0000313" key="15">
    <source>
        <dbReference type="Proteomes" id="UP001176471"/>
    </source>
</evidence>
<organism evidence="14 15">
    <name type="scientific">Sphingobium cyanobacteriorum</name>
    <dbReference type="NCBI Taxonomy" id="3063954"/>
    <lineage>
        <taxon>Bacteria</taxon>
        <taxon>Pseudomonadati</taxon>
        <taxon>Pseudomonadota</taxon>
        <taxon>Alphaproteobacteria</taxon>
        <taxon>Sphingomonadales</taxon>
        <taxon>Sphingomonadaceae</taxon>
        <taxon>Sphingobium</taxon>
    </lineage>
</organism>
<keyword evidence="4" id="KW-0597">Phosphoprotein</keyword>
<dbReference type="EC" id="2.7.13.3" evidence="3"/>
<evidence type="ECO:0000313" key="14">
    <source>
        <dbReference type="EMBL" id="MDO7836800.1"/>
    </source>
</evidence>
<evidence type="ECO:0000256" key="8">
    <source>
        <dbReference type="ARBA" id="ARBA00022989"/>
    </source>
</evidence>
<protein>
    <recommendedName>
        <fullName evidence="3">histidine kinase</fullName>
        <ecNumber evidence="3">2.7.13.3</ecNumber>
    </recommendedName>
</protein>
<dbReference type="InterPro" id="IPR003594">
    <property type="entry name" value="HATPase_dom"/>
</dbReference>
<dbReference type="InterPro" id="IPR005467">
    <property type="entry name" value="His_kinase_dom"/>
</dbReference>
<evidence type="ECO:0000256" key="4">
    <source>
        <dbReference type="ARBA" id="ARBA00022553"/>
    </source>
</evidence>
<feature type="transmembrane region" description="Helical" evidence="11">
    <location>
        <begin position="7"/>
        <end position="30"/>
    </location>
</feature>
<evidence type="ECO:0000256" key="7">
    <source>
        <dbReference type="ARBA" id="ARBA00022777"/>
    </source>
</evidence>
<name>A0ABT8ZST8_9SPHN</name>
<evidence type="ECO:0000256" key="3">
    <source>
        <dbReference type="ARBA" id="ARBA00012438"/>
    </source>
</evidence>
<keyword evidence="7 14" id="KW-0418">Kinase</keyword>
<evidence type="ECO:0000256" key="5">
    <source>
        <dbReference type="ARBA" id="ARBA00022679"/>
    </source>
</evidence>
<proteinExistence type="predicted"/>
<dbReference type="InterPro" id="IPR004358">
    <property type="entry name" value="Sig_transdc_His_kin-like_C"/>
</dbReference>
<dbReference type="InterPro" id="IPR036890">
    <property type="entry name" value="HATPase_C_sf"/>
</dbReference>
<dbReference type="CDD" id="cd00075">
    <property type="entry name" value="HATPase"/>
    <property type="match status" value="1"/>
</dbReference>
<dbReference type="CDD" id="cd00082">
    <property type="entry name" value="HisKA"/>
    <property type="match status" value="1"/>
</dbReference>
<dbReference type="GO" id="GO:0016301">
    <property type="term" value="F:kinase activity"/>
    <property type="evidence" value="ECO:0007669"/>
    <property type="project" value="UniProtKB-KW"/>
</dbReference>
<dbReference type="InterPro" id="IPR003661">
    <property type="entry name" value="HisK_dim/P_dom"/>
</dbReference>
<keyword evidence="8 11" id="KW-1133">Transmembrane helix</keyword>
<dbReference type="Gene3D" id="1.10.287.130">
    <property type="match status" value="1"/>
</dbReference>